<dbReference type="Proteomes" id="UP000502179">
    <property type="component" value="Chromosome"/>
</dbReference>
<dbReference type="Pfam" id="PF12654">
    <property type="entry name" value="DUF3786"/>
    <property type="match status" value="1"/>
</dbReference>
<dbReference type="EMBL" id="CP048877">
    <property type="protein sequence ID" value="QIJ71446.1"/>
    <property type="molecule type" value="Genomic_DNA"/>
</dbReference>
<evidence type="ECO:0000313" key="2">
    <source>
        <dbReference type="Proteomes" id="UP000502179"/>
    </source>
</evidence>
<dbReference type="PANTHER" id="PTHR36214:SF3">
    <property type="entry name" value="ACETYL-COA DECARBONYLASE_SYNTHASE COMPLEX SUBUNIT GAMMA"/>
    <property type="match status" value="1"/>
</dbReference>
<dbReference type="Pfam" id="PF04060">
    <property type="entry name" value="FeS"/>
    <property type="match status" value="1"/>
</dbReference>
<dbReference type="KEGG" id="tav:G4V39_03775"/>
<gene>
    <name evidence="1" type="ORF">G4V39_03775</name>
</gene>
<dbReference type="PROSITE" id="PS51656">
    <property type="entry name" value="4FE4S"/>
    <property type="match status" value="1"/>
</dbReference>
<accession>A0A6G7PV60</accession>
<dbReference type="InterPro" id="IPR024264">
    <property type="entry name" value="DUF3786"/>
</dbReference>
<sequence>MPTALEIFKALPRTNCGQCGFPTCLAFATALASGATLPERCPFFEVSRFPELASTREPHDQVLAILEHVRAEVARLDLSQVAPLVGGEMKEGWLCLSYLGEEVCLGREAVRVSSGLELDPRDQILLYNYLRFARGTPLSHHFVGLEAFPNSVAKVATLKRYAEDLLAQRFAGAPGVLKKALRALGARDWPEGQADISAILPALPRVPLVILFWDEDQEEGFSAQVKILFDQVALDYLDLESLVFLAERAAERLTGS</sequence>
<protein>
    <submittedName>
        <fullName evidence="1">DUF3786 domain-containing protein</fullName>
    </submittedName>
</protein>
<evidence type="ECO:0000313" key="1">
    <source>
        <dbReference type="EMBL" id="QIJ71446.1"/>
    </source>
</evidence>
<reference evidence="1 2" key="1">
    <citation type="submission" date="2020-02" db="EMBL/GenBank/DDBJ databases">
        <title>Genome analysis of Thermosulfuriphilus ammonigenes ST65T, an anaerobic thermophilic chemolithoautotrophic bacterium isolated from a deep-sea hydrothermal vent.</title>
        <authorList>
            <person name="Slobodkina G."/>
            <person name="Allioux M."/>
            <person name="Merkel A."/>
            <person name="Alain K."/>
            <person name="Jebbar M."/>
            <person name="Slobodkin A."/>
        </authorList>
    </citation>
    <scope>NUCLEOTIDE SEQUENCE [LARGE SCALE GENOMIC DNA]</scope>
    <source>
        <strain evidence="1 2">ST65</strain>
    </source>
</reference>
<keyword evidence="2" id="KW-1185">Reference proteome</keyword>
<name>A0A6G7PV60_9BACT</name>
<dbReference type="AlphaFoldDB" id="A0A6G7PV60"/>
<organism evidence="1 2">
    <name type="scientific">Thermosulfuriphilus ammonigenes</name>
    <dbReference type="NCBI Taxonomy" id="1936021"/>
    <lineage>
        <taxon>Bacteria</taxon>
        <taxon>Pseudomonadati</taxon>
        <taxon>Thermodesulfobacteriota</taxon>
        <taxon>Thermodesulfobacteria</taxon>
        <taxon>Thermodesulfobacteriales</taxon>
        <taxon>Thermodesulfobacteriaceae</taxon>
        <taxon>Thermosulfuriphilus</taxon>
    </lineage>
</organism>
<dbReference type="InterPro" id="IPR051069">
    <property type="entry name" value="ACDS_complex_subunit"/>
</dbReference>
<dbReference type="GO" id="GO:0051536">
    <property type="term" value="F:iron-sulfur cluster binding"/>
    <property type="evidence" value="ECO:0007669"/>
    <property type="project" value="InterPro"/>
</dbReference>
<dbReference type="RefSeq" id="WP_166031666.1">
    <property type="nucleotide sequence ID" value="NZ_CP048877.1"/>
</dbReference>
<proteinExistence type="predicted"/>
<dbReference type="InterPro" id="IPR007202">
    <property type="entry name" value="4Fe-4S_dom"/>
</dbReference>
<dbReference type="Gene3D" id="1.10.15.40">
    <property type="entry name" value="Electron transport complex subunit B, putative Fe-S cluster"/>
    <property type="match status" value="1"/>
</dbReference>
<dbReference type="PANTHER" id="PTHR36214">
    <property type="match status" value="1"/>
</dbReference>